<evidence type="ECO:0000313" key="2">
    <source>
        <dbReference type="Proteomes" id="UP001497535"/>
    </source>
</evidence>
<keyword evidence="2" id="KW-1185">Reference proteome</keyword>
<protein>
    <submittedName>
        <fullName evidence="1">Uncharacterized protein</fullName>
    </submittedName>
</protein>
<reference evidence="1" key="1">
    <citation type="submission" date="2023-11" db="EMBL/GenBank/DDBJ databases">
        <authorList>
            <person name="Poullet M."/>
        </authorList>
    </citation>
    <scope>NUCLEOTIDE SEQUENCE</scope>
    <source>
        <strain evidence="1">E1834</strain>
    </source>
</reference>
<gene>
    <name evidence="1" type="ORF">MENTE1834_LOCUS37763</name>
</gene>
<proteinExistence type="predicted"/>
<dbReference type="EMBL" id="CAVMJV010000080">
    <property type="protein sequence ID" value="CAK5090002.1"/>
    <property type="molecule type" value="Genomic_DNA"/>
</dbReference>
<comment type="caution">
    <text evidence="1">The sequence shown here is derived from an EMBL/GenBank/DDBJ whole genome shotgun (WGS) entry which is preliminary data.</text>
</comment>
<dbReference type="Proteomes" id="UP001497535">
    <property type="component" value="Unassembled WGS sequence"/>
</dbReference>
<organism evidence="1 2">
    <name type="scientific">Meloidogyne enterolobii</name>
    <name type="common">Root-knot nematode worm</name>
    <name type="synonym">Meloidogyne mayaguensis</name>
    <dbReference type="NCBI Taxonomy" id="390850"/>
    <lineage>
        <taxon>Eukaryota</taxon>
        <taxon>Metazoa</taxon>
        <taxon>Ecdysozoa</taxon>
        <taxon>Nematoda</taxon>
        <taxon>Chromadorea</taxon>
        <taxon>Rhabditida</taxon>
        <taxon>Tylenchina</taxon>
        <taxon>Tylenchomorpha</taxon>
        <taxon>Tylenchoidea</taxon>
        <taxon>Meloidogynidae</taxon>
        <taxon>Meloidogyninae</taxon>
        <taxon>Meloidogyne</taxon>
    </lineage>
</organism>
<name>A0ACB1AEP7_MELEN</name>
<evidence type="ECO:0000313" key="1">
    <source>
        <dbReference type="EMBL" id="CAK5090002.1"/>
    </source>
</evidence>
<sequence length="87" mass="10102">MKNIKLNEDYNQASLDSNVSNAFKRAMNGQGDYTFLQELSTDELLLRKERLEKEMESELHELQARYHAKRKAILDAIALKKNGTVQF</sequence>
<accession>A0ACB1AEP7</accession>